<evidence type="ECO:0000313" key="2">
    <source>
        <dbReference type="EMBL" id="AZT90434.1"/>
    </source>
</evidence>
<feature type="transmembrane region" description="Helical" evidence="1">
    <location>
        <begin position="82"/>
        <end position="100"/>
    </location>
</feature>
<accession>A0A3T0D5W1</accession>
<dbReference type="InterPro" id="IPR010690">
    <property type="entry name" value="YqfD"/>
</dbReference>
<protein>
    <submittedName>
        <fullName evidence="2">Stage V sporulation protein AE</fullName>
    </submittedName>
</protein>
<keyword evidence="1" id="KW-1133">Transmembrane helix</keyword>
<evidence type="ECO:0000256" key="1">
    <source>
        <dbReference type="SAM" id="Phobius"/>
    </source>
</evidence>
<keyword evidence="1" id="KW-0812">Transmembrane</keyword>
<dbReference type="KEGG" id="ccha:ELD05_07120"/>
<dbReference type="Pfam" id="PF06898">
    <property type="entry name" value="YqfD"/>
    <property type="match status" value="1"/>
</dbReference>
<name>A0A3T0D5W1_9FIRM</name>
<gene>
    <name evidence="2" type="ORF">ELD05_07120</name>
</gene>
<organism evidence="2 3">
    <name type="scientific">Caldicellulosiruptor changbaiensis</name>
    <dbReference type="NCBI Taxonomy" id="1222016"/>
    <lineage>
        <taxon>Bacteria</taxon>
        <taxon>Bacillati</taxon>
        <taxon>Bacillota</taxon>
        <taxon>Bacillota incertae sedis</taxon>
        <taxon>Caldicellulosiruptorales</taxon>
        <taxon>Caldicellulosiruptoraceae</taxon>
        <taxon>Caldicellulosiruptor</taxon>
    </lineage>
</organism>
<dbReference type="EMBL" id="CP034791">
    <property type="protein sequence ID" value="AZT90434.1"/>
    <property type="molecule type" value="Genomic_DNA"/>
</dbReference>
<dbReference type="Proteomes" id="UP000282930">
    <property type="component" value="Chromosome"/>
</dbReference>
<reference evidence="2 3" key="1">
    <citation type="submission" date="2018-12" db="EMBL/GenBank/DDBJ databases">
        <title>Genome sequence from the cellulolytic species, Caldicellulosiruptor changbaiensis.</title>
        <authorList>
            <person name="Blumer-Schuette S.E."/>
            <person name="Mendoza C."/>
        </authorList>
    </citation>
    <scope>NUCLEOTIDE SEQUENCE [LARGE SCALE GENOMIC DNA]</scope>
    <source>
        <strain evidence="2 3">CBS-Z</strain>
    </source>
</reference>
<evidence type="ECO:0000313" key="3">
    <source>
        <dbReference type="Proteomes" id="UP000282930"/>
    </source>
</evidence>
<keyword evidence="3" id="KW-1185">Reference proteome</keyword>
<keyword evidence="1" id="KW-0472">Membrane</keyword>
<dbReference type="RefSeq" id="WP_127351889.1">
    <property type="nucleotide sequence ID" value="NZ_CP034791.1"/>
</dbReference>
<dbReference type="AlphaFoldDB" id="A0A3T0D5W1"/>
<sequence length="380" mass="44440">MFANQLILKVEGENLNKFLNMLVFNKVLLDIREKGQNSLIIIVHLADFKKVVNIAKRTKSRIHILEKRGIYFLIREITTFKLISILFCILLLFLFSLFIFDVKIKSQDSNRLIDDKIVQTLKNYNIKPFTLKVKVDQEKLSKKLLTDLEELMWVKIKKEGGLLVVEYVKREKGDLKNKWGKIFAKSSGVIQKLILKSGNALVKEGDTVIAGQLLIDNKVVTKDGNEYYEDAIAEIIATTFYSVSREFSLPAYQKVYTSQKKVPFIVIGKHEFIPKIVVTNNENCDKIKIREYKLFIVPIRVGIYEIKRYELKKYIINLEEIKRELIKRCNDDFKKITLGKKIQSIVKVKTYFKIKKVKNEVKEIKCIRDYECLEDITLKK</sequence>
<proteinExistence type="predicted"/>